<feature type="domain" description="PHD-type" evidence="4">
    <location>
        <begin position="1"/>
        <end position="33"/>
    </location>
</feature>
<evidence type="ECO:0000313" key="6">
    <source>
        <dbReference type="Proteomes" id="UP001190700"/>
    </source>
</evidence>
<protein>
    <recommendedName>
        <fullName evidence="4">PHD-type domain-containing protein</fullName>
    </recommendedName>
</protein>
<keyword evidence="1" id="KW-0479">Metal-binding</keyword>
<evidence type="ECO:0000256" key="1">
    <source>
        <dbReference type="ARBA" id="ARBA00022723"/>
    </source>
</evidence>
<dbReference type="InterPro" id="IPR011011">
    <property type="entry name" value="Znf_FYVE_PHD"/>
</dbReference>
<comment type="caution">
    <text evidence="5">The sequence shown here is derived from an EMBL/GenBank/DDBJ whole genome shotgun (WGS) entry which is preliminary data.</text>
</comment>
<evidence type="ECO:0000256" key="2">
    <source>
        <dbReference type="ARBA" id="ARBA00022771"/>
    </source>
</evidence>
<dbReference type="InterPro" id="IPR019787">
    <property type="entry name" value="Znf_PHD-finger"/>
</dbReference>
<organism evidence="5 6">
    <name type="scientific">Cymbomonas tetramitiformis</name>
    <dbReference type="NCBI Taxonomy" id="36881"/>
    <lineage>
        <taxon>Eukaryota</taxon>
        <taxon>Viridiplantae</taxon>
        <taxon>Chlorophyta</taxon>
        <taxon>Pyramimonadophyceae</taxon>
        <taxon>Pyramimonadales</taxon>
        <taxon>Pyramimonadaceae</taxon>
        <taxon>Cymbomonas</taxon>
    </lineage>
</organism>
<keyword evidence="2" id="KW-0863">Zinc-finger</keyword>
<sequence>MLLCDTCNRGYCIWCLELALDEVPEGDWQCPKCLGTAVVVASAEVAMSIVEKMAAVKLHLKEKLGADVKLLPADVGPHRAVRFGREQPWQALTSRQVAGKDGAMGNLPDRIKWGNQEELSRVIVLGSRDVERVMLW</sequence>
<name>A0AAE0LFE3_9CHLO</name>
<gene>
    <name evidence="5" type="ORF">CYMTET_9524</name>
</gene>
<keyword evidence="3" id="KW-0862">Zinc</keyword>
<evidence type="ECO:0000313" key="5">
    <source>
        <dbReference type="EMBL" id="KAK3282754.1"/>
    </source>
</evidence>
<dbReference type="SUPFAM" id="SSF57903">
    <property type="entry name" value="FYVE/PHD zinc finger"/>
    <property type="match status" value="1"/>
</dbReference>
<dbReference type="Pfam" id="PF00628">
    <property type="entry name" value="PHD"/>
    <property type="match status" value="1"/>
</dbReference>
<dbReference type="EMBL" id="LGRX02003168">
    <property type="protein sequence ID" value="KAK3282754.1"/>
    <property type="molecule type" value="Genomic_DNA"/>
</dbReference>
<dbReference type="InterPro" id="IPR013083">
    <property type="entry name" value="Znf_RING/FYVE/PHD"/>
</dbReference>
<dbReference type="Gene3D" id="3.30.40.10">
    <property type="entry name" value="Zinc/RING finger domain, C3HC4 (zinc finger)"/>
    <property type="match status" value="1"/>
</dbReference>
<proteinExistence type="predicted"/>
<keyword evidence="6" id="KW-1185">Reference proteome</keyword>
<dbReference type="Proteomes" id="UP001190700">
    <property type="component" value="Unassembled WGS sequence"/>
</dbReference>
<accession>A0AAE0LFE3</accession>
<dbReference type="GO" id="GO:0008270">
    <property type="term" value="F:zinc ion binding"/>
    <property type="evidence" value="ECO:0007669"/>
    <property type="project" value="UniProtKB-KW"/>
</dbReference>
<evidence type="ECO:0000259" key="4">
    <source>
        <dbReference type="Pfam" id="PF00628"/>
    </source>
</evidence>
<reference evidence="5 6" key="1">
    <citation type="journal article" date="2015" name="Genome Biol. Evol.">
        <title>Comparative Genomics of a Bacterivorous Green Alga Reveals Evolutionary Causalities and Consequences of Phago-Mixotrophic Mode of Nutrition.</title>
        <authorList>
            <person name="Burns J.A."/>
            <person name="Paasch A."/>
            <person name="Narechania A."/>
            <person name="Kim E."/>
        </authorList>
    </citation>
    <scope>NUCLEOTIDE SEQUENCE [LARGE SCALE GENOMIC DNA]</scope>
    <source>
        <strain evidence="5 6">PLY_AMNH</strain>
    </source>
</reference>
<dbReference type="AlphaFoldDB" id="A0AAE0LFE3"/>
<evidence type="ECO:0000256" key="3">
    <source>
        <dbReference type="ARBA" id="ARBA00022833"/>
    </source>
</evidence>